<keyword evidence="4" id="KW-0808">Transferase</keyword>
<keyword evidence="2" id="KW-0472">Membrane</keyword>
<organism evidence="4 5">
    <name type="scientific">Dinghuibacter silviterrae</name>
    <dbReference type="NCBI Taxonomy" id="1539049"/>
    <lineage>
        <taxon>Bacteria</taxon>
        <taxon>Pseudomonadati</taxon>
        <taxon>Bacteroidota</taxon>
        <taxon>Chitinophagia</taxon>
        <taxon>Chitinophagales</taxon>
        <taxon>Chitinophagaceae</taxon>
        <taxon>Dinghuibacter</taxon>
    </lineage>
</organism>
<accession>A0A4R8DQQ4</accession>
<dbReference type="Proteomes" id="UP000294498">
    <property type="component" value="Unassembled WGS sequence"/>
</dbReference>
<protein>
    <submittedName>
        <fullName evidence="4">Histidine kinase</fullName>
    </submittedName>
</protein>
<evidence type="ECO:0000256" key="2">
    <source>
        <dbReference type="SAM" id="Phobius"/>
    </source>
</evidence>
<feature type="domain" description="Signal transduction histidine kinase internal region" evidence="3">
    <location>
        <begin position="153"/>
        <end position="233"/>
    </location>
</feature>
<dbReference type="AlphaFoldDB" id="A0A4R8DQQ4"/>
<dbReference type="PANTHER" id="PTHR34220:SF7">
    <property type="entry name" value="SENSOR HISTIDINE KINASE YPDA"/>
    <property type="match status" value="1"/>
</dbReference>
<keyword evidence="2" id="KW-1133">Transmembrane helix</keyword>
<evidence type="ECO:0000313" key="4">
    <source>
        <dbReference type="EMBL" id="TDX00490.1"/>
    </source>
</evidence>
<evidence type="ECO:0000259" key="3">
    <source>
        <dbReference type="Pfam" id="PF06580"/>
    </source>
</evidence>
<dbReference type="InterPro" id="IPR010559">
    <property type="entry name" value="Sig_transdc_His_kin_internal"/>
</dbReference>
<feature type="transmembrane region" description="Helical" evidence="2">
    <location>
        <begin position="101"/>
        <end position="119"/>
    </location>
</feature>
<reference evidence="4 5" key="1">
    <citation type="submission" date="2019-03" db="EMBL/GenBank/DDBJ databases">
        <title>Genomic Encyclopedia of Type Strains, Phase IV (KMG-IV): sequencing the most valuable type-strain genomes for metagenomic binning, comparative biology and taxonomic classification.</title>
        <authorList>
            <person name="Goeker M."/>
        </authorList>
    </citation>
    <scope>NUCLEOTIDE SEQUENCE [LARGE SCALE GENOMIC DNA]</scope>
    <source>
        <strain evidence="4 5">DSM 100059</strain>
    </source>
</reference>
<keyword evidence="4" id="KW-0418">Kinase</keyword>
<dbReference type="PANTHER" id="PTHR34220">
    <property type="entry name" value="SENSOR HISTIDINE KINASE YPDA"/>
    <property type="match status" value="1"/>
</dbReference>
<gene>
    <name evidence="4" type="ORF">EDB95_1515</name>
</gene>
<dbReference type="GO" id="GO:0016020">
    <property type="term" value="C:membrane"/>
    <property type="evidence" value="ECO:0007669"/>
    <property type="project" value="InterPro"/>
</dbReference>
<comment type="caution">
    <text evidence="4">The sequence shown here is derived from an EMBL/GenBank/DDBJ whole genome shotgun (WGS) entry which is preliminary data.</text>
</comment>
<evidence type="ECO:0000313" key="5">
    <source>
        <dbReference type="Proteomes" id="UP000294498"/>
    </source>
</evidence>
<keyword evidence="2" id="KW-0812">Transmembrane</keyword>
<feature type="coiled-coil region" evidence="1">
    <location>
        <begin position="129"/>
        <end position="163"/>
    </location>
</feature>
<sequence length="341" mass="40224">MFWVLYTVFNYVLSRIQALSRYLFLSEYIAKYSLAALVFYANIFVILPRFYSVRRIPALVSAEVLLFAFIVALHRLIYWYILPLSGYPKVTVYDFWHSSAIMSWWWFQYTLFGFGYWYAQESIEKQKSINELERKQSLEAQKKAELEKEKLIAEQAYLRAQINPHFLYNVLNFLYYKALTVSDELSEGILTLSEIMHYAFREGNGSGLISLEGEVEHLKNLIKINQFRFGRQLQVRFECNGDYYGAKVIPFIFVTIVENAFKHGDLLNEEHPVVISLDYDDINGQVRFYTRNQKSKTAAEFSSGVGIANLKKRLEQWYRDRFVLEVLETDEDYSTLLEIRL</sequence>
<keyword evidence="1" id="KW-0175">Coiled coil</keyword>
<name>A0A4R8DQQ4_9BACT</name>
<feature type="transmembrane region" description="Helical" evidence="2">
    <location>
        <begin position="29"/>
        <end position="47"/>
    </location>
</feature>
<dbReference type="InterPro" id="IPR050640">
    <property type="entry name" value="Bact_2-comp_sensor_kinase"/>
</dbReference>
<dbReference type="Pfam" id="PF06580">
    <property type="entry name" value="His_kinase"/>
    <property type="match status" value="1"/>
</dbReference>
<dbReference type="EMBL" id="SODV01000001">
    <property type="protein sequence ID" value="TDX00490.1"/>
    <property type="molecule type" value="Genomic_DNA"/>
</dbReference>
<proteinExistence type="predicted"/>
<dbReference type="GO" id="GO:0000155">
    <property type="term" value="F:phosphorelay sensor kinase activity"/>
    <property type="evidence" value="ECO:0007669"/>
    <property type="project" value="InterPro"/>
</dbReference>
<evidence type="ECO:0000256" key="1">
    <source>
        <dbReference type="SAM" id="Coils"/>
    </source>
</evidence>
<keyword evidence="5" id="KW-1185">Reference proteome</keyword>
<feature type="transmembrane region" description="Helical" evidence="2">
    <location>
        <begin position="59"/>
        <end position="81"/>
    </location>
</feature>